<evidence type="ECO:0000256" key="6">
    <source>
        <dbReference type="ARBA" id="ARBA00023015"/>
    </source>
</evidence>
<dbReference type="SMART" id="SM00355">
    <property type="entry name" value="ZnF_C2H2"/>
    <property type="match status" value="4"/>
</dbReference>
<dbReference type="GO" id="GO:0006357">
    <property type="term" value="P:regulation of transcription by RNA polymerase II"/>
    <property type="evidence" value="ECO:0007669"/>
    <property type="project" value="TreeGrafter"/>
</dbReference>
<accession>A0A6P4J1J4</accession>
<keyword evidence="7" id="KW-0238">DNA-binding</keyword>
<evidence type="ECO:0000256" key="1">
    <source>
        <dbReference type="ARBA" id="ARBA00004123"/>
    </source>
</evidence>
<dbReference type="Gene3D" id="3.30.160.60">
    <property type="entry name" value="Classic Zinc Finger"/>
    <property type="match status" value="2"/>
</dbReference>
<evidence type="ECO:0000256" key="5">
    <source>
        <dbReference type="ARBA" id="ARBA00022833"/>
    </source>
</evidence>
<dbReference type="SUPFAM" id="SSF57667">
    <property type="entry name" value="beta-beta-alpha zinc fingers"/>
    <property type="match status" value="2"/>
</dbReference>
<dbReference type="InterPro" id="IPR051497">
    <property type="entry name" value="Dev/Hematopoietic_TF"/>
</dbReference>
<dbReference type="RefSeq" id="XP_017035217.1">
    <property type="nucleotide sequence ID" value="XM_017179728.3"/>
</dbReference>
<keyword evidence="5" id="KW-0862">Zinc</keyword>
<feature type="domain" description="C2H2-type" evidence="12">
    <location>
        <begin position="91"/>
        <end position="118"/>
    </location>
</feature>
<evidence type="ECO:0000256" key="2">
    <source>
        <dbReference type="ARBA" id="ARBA00022723"/>
    </source>
</evidence>
<comment type="subcellular location">
    <subcellularLocation>
        <location evidence="1">Nucleus</location>
    </subcellularLocation>
</comment>
<evidence type="ECO:0000259" key="12">
    <source>
        <dbReference type="PROSITE" id="PS50157"/>
    </source>
</evidence>
<dbReference type="FunFam" id="3.30.160.60:FF:000624">
    <property type="entry name" value="zinc finger protein 697"/>
    <property type="match status" value="1"/>
</dbReference>
<keyword evidence="9" id="KW-0539">Nucleus</keyword>
<dbReference type="AlphaFoldDB" id="A0A6P4J1J4"/>
<evidence type="ECO:0000313" key="14">
    <source>
        <dbReference type="RefSeq" id="XP_017035217.1"/>
    </source>
</evidence>
<dbReference type="GO" id="GO:0000978">
    <property type="term" value="F:RNA polymerase II cis-regulatory region sequence-specific DNA binding"/>
    <property type="evidence" value="ECO:0007669"/>
    <property type="project" value="TreeGrafter"/>
</dbReference>
<dbReference type="GeneID" id="108083800"/>
<proteinExistence type="predicted"/>
<dbReference type="PROSITE" id="PS00028">
    <property type="entry name" value="ZINC_FINGER_C2H2_1"/>
    <property type="match status" value="3"/>
</dbReference>
<dbReference type="PANTHER" id="PTHR45993:SF6">
    <property type="entry name" value="C2H2-TYPE DOMAIN-CONTAINING PROTEIN"/>
    <property type="match status" value="1"/>
</dbReference>
<evidence type="ECO:0000256" key="10">
    <source>
        <dbReference type="PROSITE-ProRule" id="PRU00042"/>
    </source>
</evidence>
<evidence type="ECO:0000256" key="7">
    <source>
        <dbReference type="ARBA" id="ARBA00023125"/>
    </source>
</evidence>
<dbReference type="Proteomes" id="UP001652661">
    <property type="component" value="Chromosome X"/>
</dbReference>
<reference evidence="14" key="1">
    <citation type="submission" date="2025-08" db="UniProtKB">
        <authorList>
            <consortium name="RefSeq"/>
        </authorList>
    </citation>
    <scope>IDENTIFICATION</scope>
    <source>
        <strain evidence="14">14028-0561.14</strain>
        <tissue evidence="14">Whole fly</tissue>
    </source>
</reference>
<dbReference type="InterPro" id="IPR013087">
    <property type="entry name" value="Znf_C2H2_type"/>
</dbReference>
<keyword evidence="8" id="KW-0804">Transcription</keyword>
<sequence length="176" mass="20417">MTTTPAHSVASVAPSDSGKCSQGKDKDSPRLMCEYCGHRTRLLWNLHVHQRRHTGDLPFTCQTCQARFAARYQLTTHLERHVDAAERRLRHFCTVCNVGFSSYRALYHHRPLHEEEKRYKCQQCDKQFAQAAGYAQHKRWHRQRIQRVAKDLTMESTENTANLVTAGQDQHMPSLD</sequence>
<keyword evidence="2" id="KW-0479">Metal-binding</keyword>
<evidence type="ECO:0000256" key="3">
    <source>
        <dbReference type="ARBA" id="ARBA00022737"/>
    </source>
</evidence>
<feature type="domain" description="C2H2-type" evidence="12">
    <location>
        <begin position="119"/>
        <end position="141"/>
    </location>
</feature>
<dbReference type="OrthoDB" id="9411774at2759"/>
<keyword evidence="13" id="KW-1185">Reference proteome</keyword>
<keyword evidence="3" id="KW-0677">Repeat</keyword>
<evidence type="ECO:0000256" key="8">
    <source>
        <dbReference type="ARBA" id="ARBA00023163"/>
    </source>
</evidence>
<name>A0A6P4J1J4_DROKI</name>
<dbReference type="GO" id="GO:0005634">
    <property type="term" value="C:nucleus"/>
    <property type="evidence" value="ECO:0007669"/>
    <property type="project" value="UniProtKB-SubCell"/>
</dbReference>
<protein>
    <submittedName>
        <fullName evidence="14">Zinc finger protein 239</fullName>
    </submittedName>
</protein>
<dbReference type="PROSITE" id="PS50157">
    <property type="entry name" value="ZINC_FINGER_C2H2_2"/>
    <property type="match status" value="4"/>
</dbReference>
<dbReference type="GO" id="GO:0003700">
    <property type="term" value="F:DNA-binding transcription factor activity"/>
    <property type="evidence" value="ECO:0007669"/>
    <property type="project" value="TreeGrafter"/>
</dbReference>
<gene>
    <name evidence="14" type="primary">LOC108083800</name>
</gene>
<dbReference type="Pfam" id="PF00096">
    <property type="entry name" value="zf-C2H2"/>
    <property type="match status" value="2"/>
</dbReference>
<evidence type="ECO:0000256" key="11">
    <source>
        <dbReference type="SAM" id="MobiDB-lite"/>
    </source>
</evidence>
<keyword evidence="6" id="KW-0805">Transcription regulation</keyword>
<feature type="domain" description="C2H2-type" evidence="12">
    <location>
        <begin position="59"/>
        <end position="86"/>
    </location>
</feature>
<dbReference type="GO" id="GO:0008270">
    <property type="term" value="F:zinc ion binding"/>
    <property type="evidence" value="ECO:0007669"/>
    <property type="project" value="UniProtKB-KW"/>
</dbReference>
<feature type="region of interest" description="Disordered" evidence="11">
    <location>
        <begin position="1"/>
        <end position="27"/>
    </location>
</feature>
<dbReference type="PANTHER" id="PTHR45993">
    <property type="entry name" value="B-CELL LYMPHOMA/LEUKEMIA 11"/>
    <property type="match status" value="1"/>
</dbReference>
<evidence type="ECO:0000256" key="9">
    <source>
        <dbReference type="ARBA" id="ARBA00023242"/>
    </source>
</evidence>
<feature type="domain" description="C2H2-type" evidence="12">
    <location>
        <begin position="31"/>
        <end position="58"/>
    </location>
</feature>
<evidence type="ECO:0000313" key="13">
    <source>
        <dbReference type="Proteomes" id="UP001652661"/>
    </source>
</evidence>
<organism evidence="13 14">
    <name type="scientific">Drosophila kikkawai</name>
    <name type="common">Fruit fly</name>
    <dbReference type="NCBI Taxonomy" id="30033"/>
    <lineage>
        <taxon>Eukaryota</taxon>
        <taxon>Metazoa</taxon>
        <taxon>Ecdysozoa</taxon>
        <taxon>Arthropoda</taxon>
        <taxon>Hexapoda</taxon>
        <taxon>Insecta</taxon>
        <taxon>Pterygota</taxon>
        <taxon>Neoptera</taxon>
        <taxon>Endopterygota</taxon>
        <taxon>Diptera</taxon>
        <taxon>Brachycera</taxon>
        <taxon>Muscomorpha</taxon>
        <taxon>Ephydroidea</taxon>
        <taxon>Drosophilidae</taxon>
        <taxon>Drosophila</taxon>
        <taxon>Sophophora</taxon>
    </lineage>
</organism>
<dbReference type="InterPro" id="IPR036236">
    <property type="entry name" value="Znf_C2H2_sf"/>
</dbReference>
<keyword evidence="4 10" id="KW-0863">Zinc-finger</keyword>
<evidence type="ECO:0000256" key="4">
    <source>
        <dbReference type="ARBA" id="ARBA00022771"/>
    </source>
</evidence>